<evidence type="ECO:0000256" key="1">
    <source>
        <dbReference type="ARBA" id="ARBA00004123"/>
    </source>
</evidence>
<evidence type="ECO:0000256" key="2">
    <source>
        <dbReference type="ARBA" id="ARBA00023015"/>
    </source>
</evidence>
<gene>
    <name evidence="6" type="ORF">G4B88_013601</name>
</gene>
<evidence type="ECO:0000256" key="5">
    <source>
        <dbReference type="PROSITE-ProRule" id="PRU01191"/>
    </source>
</evidence>
<keyword evidence="7" id="KW-1185">Reference proteome</keyword>
<keyword evidence="4" id="KW-0539">Nucleus</keyword>
<protein>
    <submittedName>
        <fullName evidence="6">Uncharacterized protein</fullName>
    </submittedName>
</protein>
<dbReference type="PROSITE" id="PS50985">
    <property type="entry name" value="GRAS"/>
    <property type="match status" value="1"/>
</dbReference>
<dbReference type="AlphaFoldDB" id="A0A7J6HT90"/>
<evidence type="ECO:0000256" key="4">
    <source>
        <dbReference type="ARBA" id="ARBA00023242"/>
    </source>
</evidence>
<proteinExistence type="inferred from homology"/>
<reference evidence="6 7" key="1">
    <citation type="journal article" date="2020" name="bioRxiv">
        <title>Sequence and annotation of 42 cannabis genomes reveals extensive copy number variation in cannabinoid synthesis and pathogen resistance genes.</title>
        <authorList>
            <person name="Mckernan K.J."/>
            <person name="Helbert Y."/>
            <person name="Kane L.T."/>
            <person name="Ebling H."/>
            <person name="Zhang L."/>
            <person name="Liu B."/>
            <person name="Eaton Z."/>
            <person name="Mclaughlin S."/>
            <person name="Kingan S."/>
            <person name="Baybayan P."/>
            <person name="Concepcion G."/>
            <person name="Jordan M."/>
            <person name="Riva A."/>
            <person name="Barbazuk W."/>
            <person name="Harkins T."/>
        </authorList>
    </citation>
    <scope>NUCLEOTIDE SEQUENCE [LARGE SCALE GENOMIC DNA]</scope>
    <source>
        <strain evidence="7">cv. Jamaican Lion 4</strain>
        <tissue evidence="6">Leaf</tissue>
    </source>
</reference>
<comment type="caution">
    <text evidence="5">Lacks conserved residue(s) required for the propagation of feature annotation.</text>
</comment>
<comment type="caution">
    <text evidence="6">The sequence shown here is derived from an EMBL/GenBank/DDBJ whole genome shotgun (WGS) entry which is preliminary data.</text>
</comment>
<name>A0A7J6HT90_CANSA</name>
<dbReference type="GO" id="GO:0005634">
    <property type="term" value="C:nucleus"/>
    <property type="evidence" value="ECO:0007669"/>
    <property type="project" value="UniProtKB-SubCell"/>
</dbReference>
<comment type="subcellular location">
    <subcellularLocation>
        <location evidence="1">Nucleus</location>
    </subcellularLocation>
</comment>
<keyword evidence="2" id="KW-0805">Transcription regulation</keyword>
<keyword evidence="3" id="KW-0804">Transcription</keyword>
<dbReference type="EMBL" id="JAATIQ010000025">
    <property type="protein sequence ID" value="KAF4398512.1"/>
    <property type="molecule type" value="Genomic_DNA"/>
</dbReference>
<dbReference type="Proteomes" id="UP000583929">
    <property type="component" value="Unassembled WGS sequence"/>
</dbReference>
<accession>A0A7J6HT90</accession>
<evidence type="ECO:0000256" key="3">
    <source>
        <dbReference type="ARBA" id="ARBA00023163"/>
    </source>
</evidence>
<organism evidence="6 7">
    <name type="scientific">Cannabis sativa</name>
    <name type="common">Hemp</name>
    <name type="synonym">Marijuana</name>
    <dbReference type="NCBI Taxonomy" id="3483"/>
    <lineage>
        <taxon>Eukaryota</taxon>
        <taxon>Viridiplantae</taxon>
        <taxon>Streptophyta</taxon>
        <taxon>Embryophyta</taxon>
        <taxon>Tracheophyta</taxon>
        <taxon>Spermatophyta</taxon>
        <taxon>Magnoliopsida</taxon>
        <taxon>eudicotyledons</taxon>
        <taxon>Gunneridae</taxon>
        <taxon>Pentapetalae</taxon>
        <taxon>rosids</taxon>
        <taxon>fabids</taxon>
        <taxon>Rosales</taxon>
        <taxon>Cannabaceae</taxon>
        <taxon>Cannabis</taxon>
    </lineage>
</organism>
<dbReference type="Pfam" id="PF03514">
    <property type="entry name" value="GRAS"/>
    <property type="match status" value="1"/>
</dbReference>
<evidence type="ECO:0000313" key="6">
    <source>
        <dbReference type="EMBL" id="KAF4398512.1"/>
    </source>
</evidence>
<dbReference type="InterPro" id="IPR005202">
    <property type="entry name" value="TF_GRAS"/>
</dbReference>
<comment type="similarity">
    <text evidence="5">Belongs to the GRAS family.</text>
</comment>
<sequence>MNCMLNLPRFSYYSPESVASFLTGSKWLNPRLIALVEEEACPVPTATVAPGGEGAFVARIMDLLYHYSAVYDSLEVGFSMQSQARGLVKRVFLGPE</sequence>
<evidence type="ECO:0000313" key="7">
    <source>
        <dbReference type="Proteomes" id="UP000583929"/>
    </source>
</evidence>